<feature type="region of interest" description="Disordered" evidence="1">
    <location>
        <begin position="166"/>
        <end position="199"/>
    </location>
</feature>
<feature type="compositionally biased region" description="Basic and acidic residues" evidence="1">
    <location>
        <begin position="185"/>
        <end position="199"/>
    </location>
</feature>
<dbReference type="InterPro" id="IPR006886">
    <property type="entry name" value="RNA_pol_III_Rpc5"/>
</dbReference>
<feature type="compositionally biased region" description="Acidic residues" evidence="1">
    <location>
        <begin position="69"/>
        <end position="80"/>
    </location>
</feature>
<keyword evidence="4" id="KW-1185">Reference proteome</keyword>
<sequence>MAANPDVSPPVSPRIQAVSTGYHPSPEPDSSTSTLPADVTNDDVPMHFPARSPSPPLPDLKRRPFPPDEASDDDLDDASDDEVVARLPIYMSTSLYPNVQMFQYPLNTRTISAPSWAIDRGKTITTRVKEAVGRVEVEVPVDAGQSVWREERARDLGYVQDVNELNGSMDLEGGTRSRDKKSKGKEKDEKKKEKKWGDKMRMRSEVVPNATGYYSGMIHDGALHLHPISRYLQLRTSLQYLDDVRASRPGEADEAPGQPRPGLPPTAGLAGRTLKIEDDNDGSGSIKDFRTKMWTSAQKEQEDEWIPYEWHENEHPAVLDKLSTMILPPEKQRRLACTTKGLDYLDKA</sequence>
<evidence type="ECO:0000313" key="3">
    <source>
        <dbReference type="EMBL" id="KAK1923043.1"/>
    </source>
</evidence>
<dbReference type="EMBL" id="JAODAN010000007">
    <property type="protein sequence ID" value="KAK1923043.1"/>
    <property type="molecule type" value="Genomic_DNA"/>
</dbReference>
<dbReference type="EMBL" id="JAODAN010000018">
    <property type="protein sequence ID" value="KAK1920551.1"/>
    <property type="molecule type" value="Genomic_DNA"/>
</dbReference>
<gene>
    <name evidence="3" type="ORF">DB88DRAFT_493567</name>
    <name evidence="2" type="ORF">DB88DRAFT_503524</name>
</gene>
<evidence type="ECO:0000313" key="4">
    <source>
        <dbReference type="Proteomes" id="UP001182556"/>
    </source>
</evidence>
<reference evidence="2" key="1">
    <citation type="submission" date="2023-02" db="EMBL/GenBank/DDBJ databases">
        <title>Identification and recombinant expression of a fungal hydrolase from Papiliotrema laurentii that hydrolyzes apple cutin and clears colloidal polyester polyurethane.</title>
        <authorList>
            <consortium name="DOE Joint Genome Institute"/>
            <person name="Roman V.A."/>
            <person name="Bojanowski C."/>
            <person name="Crable B.R."/>
            <person name="Wagner D.N."/>
            <person name="Hung C.S."/>
            <person name="Nadeau L.J."/>
            <person name="Schratz L."/>
            <person name="Haridas S."/>
            <person name="Pangilinan J."/>
            <person name="Lipzen A."/>
            <person name="Na H."/>
            <person name="Yan M."/>
            <person name="Ng V."/>
            <person name="Grigoriev I.V."/>
            <person name="Spatafora J.W."/>
            <person name="Barlow D."/>
            <person name="Biffinger J."/>
            <person name="Kelley-Loughnane N."/>
            <person name="Varaljay V.A."/>
            <person name="Crookes-Goodson W.J."/>
        </authorList>
    </citation>
    <scope>NUCLEOTIDE SEQUENCE</scope>
    <source>
        <strain evidence="2">5307AH</strain>
    </source>
</reference>
<name>A0AAD9CRP7_PAPLA</name>
<evidence type="ECO:0000256" key="1">
    <source>
        <dbReference type="SAM" id="MobiDB-lite"/>
    </source>
</evidence>
<dbReference type="Pfam" id="PF04801">
    <property type="entry name" value="RPC5"/>
    <property type="match status" value="1"/>
</dbReference>
<comment type="caution">
    <text evidence="2">The sequence shown here is derived from an EMBL/GenBank/DDBJ whole genome shotgun (WGS) entry which is preliminary data.</text>
</comment>
<feature type="region of interest" description="Disordered" evidence="1">
    <location>
        <begin position="1"/>
        <end position="80"/>
    </location>
</feature>
<organism evidence="2 4">
    <name type="scientific">Papiliotrema laurentii</name>
    <name type="common">Cryptococcus laurentii</name>
    <dbReference type="NCBI Taxonomy" id="5418"/>
    <lineage>
        <taxon>Eukaryota</taxon>
        <taxon>Fungi</taxon>
        <taxon>Dikarya</taxon>
        <taxon>Basidiomycota</taxon>
        <taxon>Agaricomycotina</taxon>
        <taxon>Tremellomycetes</taxon>
        <taxon>Tremellales</taxon>
        <taxon>Rhynchogastremaceae</taxon>
        <taxon>Papiliotrema</taxon>
    </lineage>
</organism>
<dbReference type="Proteomes" id="UP001182556">
    <property type="component" value="Unassembled WGS sequence"/>
</dbReference>
<dbReference type="AlphaFoldDB" id="A0AAD9CRP7"/>
<dbReference type="PANTHER" id="PTHR12069">
    <property type="entry name" value="DNA-DIRECTED RNA POLYMERASES III 80 KDA POLYPEPTIDE RNA POLYMERASE III SUBUNIT 5"/>
    <property type="match status" value="1"/>
</dbReference>
<dbReference type="GO" id="GO:0042797">
    <property type="term" value="P:tRNA transcription by RNA polymerase III"/>
    <property type="evidence" value="ECO:0007669"/>
    <property type="project" value="TreeGrafter"/>
</dbReference>
<dbReference type="PANTHER" id="PTHR12069:SF0">
    <property type="entry name" value="DNA-DIRECTED RNA POLYMERASE III SUBUNIT RPC5"/>
    <property type="match status" value="1"/>
</dbReference>
<proteinExistence type="predicted"/>
<dbReference type="GO" id="GO:0005666">
    <property type="term" value="C:RNA polymerase III complex"/>
    <property type="evidence" value="ECO:0007669"/>
    <property type="project" value="TreeGrafter"/>
</dbReference>
<accession>A0AAD9CRP7</accession>
<protein>
    <submittedName>
        <fullName evidence="2">Sin-like protein conserved region-domain-containing protein</fullName>
    </submittedName>
</protein>
<evidence type="ECO:0000313" key="2">
    <source>
        <dbReference type="EMBL" id="KAK1920551.1"/>
    </source>
</evidence>